<dbReference type="AlphaFoldDB" id="A0A846QE67"/>
<organism evidence="2 3">
    <name type="scientific">Desulfobaculum xiamenense</name>
    <dbReference type="NCBI Taxonomy" id="995050"/>
    <lineage>
        <taxon>Bacteria</taxon>
        <taxon>Pseudomonadati</taxon>
        <taxon>Thermodesulfobacteriota</taxon>
        <taxon>Desulfovibrionia</taxon>
        <taxon>Desulfovibrionales</taxon>
        <taxon>Desulfovibrionaceae</taxon>
        <taxon>Desulfobaculum</taxon>
    </lineage>
</organism>
<dbReference type="Pfam" id="PF07238">
    <property type="entry name" value="PilZ"/>
    <property type="match status" value="1"/>
</dbReference>
<evidence type="ECO:0000313" key="2">
    <source>
        <dbReference type="EMBL" id="NJB67026.1"/>
    </source>
</evidence>
<evidence type="ECO:0000259" key="1">
    <source>
        <dbReference type="Pfam" id="PF07238"/>
    </source>
</evidence>
<dbReference type="RefSeq" id="WP_167940115.1">
    <property type="nucleotide sequence ID" value="NZ_JAATJA010000001.1"/>
</dbReference>
<proteinExistence type="predicted"/>
<reference evidence="2 3" key="1">
    <citation type="submission" date="2020-03" db="EMBL/GenBank/DDBJ databases">
        <title>Genomic Encyclopedia of Type Strains, Phase IV (KMG-IV): sequencing the most valuable type-strain genomes for metagenomic binning, comparative biology and taxonomic classification.</title>
        <authorList>
            <person name="Goeker M."/>
        </authorList>
    </citation>
    <scope>NUCLEOTIDE SEQUENCE [LARGE SCALE GENOMIC DNA]</scope>
    <source>
        <strain evidence="2 3">DSM 24233</strain>
    </source>
</reference>
<dbReference type="InterPro" id="IPR009875">
    <property type="entry name" value="PilZ_domain"/>
</dbReference>
<feature type="domain" description="PilZ" evidence="1">
    <location>
        <begin position="7"/>
        <end position="102"/>
    </location>
</feature>
<evidence type="ECO:0000313" key="3">
    <source>
        <dbReference type="Proteomes" id="UP000580856"/>
    </source>
</evidence>
<name>A0A846QE67_9BACT</name>
<comment type="caution">
    <text evidence="2">The sequence shown here is derived from an EMBL/GenBank/DDBJ whole genome shotgun (WGS) entry which is preliminary data.</text>
</comment>
<dbReference type="GO" id="GO:0035438">
    <property type="term" value="F:cyclic-di-GMP binding"/>
    <property type="evidence" value="ECO:0007669"/>
    <property type="project" value="InterPro"/>
</dbReference>
<gene>
    <name evidence="2" type="ORF">GGQ74_000666</name>
</gene>
<keyword evidence="3" id="KW-1185">Reference proteome</keyword>
<dbReference type="EMBL" id="JAATJA010000001">
    <property type="protein sequence ID" value="NJB67026.1"/>
    <property type="molecule type" value="Genomic_DNA"/>
</dbReference>
<sequence>MTGTGDNRRQAHRFLLKIGGEENTCTANLAEAVVECDLLDLSTGGLRGSIIVADGATPVVEKGLRVQLLSPSSETFEFLAGRSGVVAWTTPDGREFGITLDETIPGELVESAMFHFTSILSP</sequence>
<accession>A0A846QE67</accession>
<dbReference type="Proteomes" id="UP000580856">
    <property type="component" value="Unassembled WGS sequence"/>
</dbReference>
<protein>
    <recommendedName>
        <fullName evidence="1">PilZ domain-containing protein</fullName>
    </recommendedName>
</protein>